<accession>V2X0D7</accession>
<dbReference type="OrthoDB" id="2929525at2759"/>
<keyword evidence="1" id="KW-0472">Membrane</keyword>
<sequence length="342" mass="38083">MAPLALTRRMENPPPLGVRNINAPEMVGAVEFGVFISTFLLGTIVAQGYTYFSQQYNKKDSRVLKALIWFLLALEFGHSLSSMATVYYFTVTIADQPVKPGNCYALCLTVIHNALITAVVQTFYVDRCRRLGDGSAPKFFIGVVGWGLTMANMAFGLWVGYEAWLDVPAPNAYNLQLQWGWLISVRLGLQALIDVLIAGCMCFYLKKSEKDLGKDKFKSMSKLLNRLVVWTIETGLATSVTSVVVLVCFQTMKFNYIWIGVYLSLAKFYSISLLASLNARSRYRTKYNGMHALLTASPANSKLRFGSSETSLPSARSSRRFTVASSVSRSTRAPMRRLTINS</sequence>
<name>V2X0D7_MONRO</name>
<feature type="transmembrane region" description="Helical" evidence="1">
    <location>
        <begin position="64"/>
        <end position="91"/>
    </location>
</feature>
<feature type="domain" description="DUF6534" evidence="2">
    <location>
        <begin position="191"/>
        <end position="281"/>
    </location>
</feature>
<evidence type="ECO:0000313" key="3">
    <source>
        <dbReference type="EMBL" id="ESK92588.1"/>
    </source>
</evidence>
<feature type="transmembrane region" description="Helical" evidence="1">
    <location>
        <begin position="181"/>
        <end position="206"/>
    </location>
</feature>
<evidence type="ECO:0000259" key="2">
    <source>
        <dbReference type="Pfam" id="PF20152"/>
    </source>
</evidence>
<dbReference type="PANTHER" id="PTHR40465:SF1">
    <property type="entry name" value="DUF6534 DOMAIN-CONTAINING PROTEIN"/>
    <property type="match status" value="1"/>
</dbReference>
<comment type="caution">
    <text evidence="3">The sequence shown here is derived from an EMBL/GenBank/DDBJ whole genome shotgun (WGS) entry which is preliminary data.</text>
</comment>
<feature type="transmembrane region" description="Helical" evidence="1">
    <location>
        <begin position="256"/>
        <end position="277"/>
    </location>
</feature>
<reference evidence="3 4" key="1">
    <citation type="journal article" date="2014" name="BMC Genomics">
        <title>Genome and secretome analysis of the hemibiotrophic fungal pathogen, Moniliophthora roreri, which causes frosty pod rot disease of cacao: mechanisms of the biotrophic and necrotrophic phases.</title>
        <authorList>
            <person name="Meinhardt L.W."/>
            <person name="Costa G.G.L."/>
            <person name="Thomazella D.P.T."/>
            <person name="Teixeira P.J.P.L."/>
            <person name="Carazzolle M.F."/>
            <person name="Schuster S.C."/>
            <person name="Carlson J.E."/>
            <person name="Guiltinan M.J."/>
            <person name="Mieczkowski P."/>
            <person name="Farmer A."/>
            <person name="Ramaraj T."/>
            <person name="Crozier J."/>
            <person name="Davis R.E."/>
            <person name="Shao J."/>
            <person name="Melnick R.L."/>
            <person name="Pereira G.A.G."/>
            <person name="Bailey B.A."/>
        </authorList>
    </citation>
    <scope>NUCLEOTIDE SEQUENCE [LARGE SCALE GENOMIC DNA]</scope>
    <source>
        <strain evidence="3 4">MCA 2997</strain>
    </source>
</reference>
<dbReference type="Pfam" id="PF20152">
    <property type="entry name" value="DUF6534"/>
    <property type="match status" value="1"/>
</dbReference>
<keyword evidence="1" id="KW-0812">Transmembrane</keyword>
<dbReference type="EMBL" id="AWSO01000275">
    <property type="protein sequence ID" value="ESK92588.1"/>
    <property type="molecule type" value="Genomic_DNA"/>
</dbReference>
<dbReference type="AlphaFoldDB" id="V2X0D7"/>
<keyword evidence="4" id="KW-1185">Reference proteome</keyword>
<feature type="transmembrane region" description="Helical" evidence="1">
    <location>
        <begin position="32"/>
        <end position="52"/>
    </location>
</feature>
<dbReference type="HOGENOM" id="CLU_046025_5_4_1"/>
<evidence type="ECO:0000313" key="4">
    <source>
        <dbReference type="Proteomes" id="UP000017559"/>
    </source>
</evidence>
<organism evidence="3 4">
    <name type="scientific">Moniliophthora roreri (strain MCA 2997)</name>
    <name type="common">Cocoa frosty pod rot fungus</name>
    <name type="synonym">Crinipellis roreri</name>
    <dbReference type="NCBI Taxonomy" id="1381753"/>
    <lineage>
        <taxon>Eukaryota</taxon>
        <taxon>Fungi</taxon>
        <taxon>Dikarya</taxon>
        <taxon>Basidiomycota</taxon>
        <taxon>Agaricomycotina</taxon>
        <taxon>Agaricomycetes</taxon>
        <taxon>Agaricomycetidae</taxon>
        <taxon>Agaricales</taxon>
        <taxon>Marasmiineae</taxon>
        <taxon>Marasmiaceae</taxon>
        <taxon>Moniliophthora</taxon>
    </lineage>
</organism>
<gene>
    <name evidence="3" type="ORF">Moror_4387</name>
</gene>
<feature type="transmembrane region" description="Helical" evidence="1">
    <location>
        <begin position="227"/>
        <end position="250"/>
    </location>
</feature>
<protein>
    <recommendedName>
        <fullName evidence="2">DUF6534 domain-containing protein</fullName>
    </recommendedName>
</protein>
<dbReference type="KEGG" id="mrr:Moror_4387"/>
<proteinExistence type="predicted"/>
<feature type="transmembrane region" description="Helical" evidence="1">
    <location>
        <begin position="137"/>
        <end position="161"/>
    </location>
</feature>
<dbReference type="Proteomes" id="UP000017559">
    <property type="component" value="Unassembled WGS sequence"/>
</dbReference>
<dbReference type="InterPro" id="IPR045339">
    <property type="entry name" value="DUF6534"/>
</dbReference>
<keyword evidence="1" id="KW-1133">Transmembrane helix</keyword>
<feature type="transmembrane region" description="Helical" evidence="1">
    <location>
        <begin position="103"/>
        <end position="125"/>
    </location>
</feature>
<dbReference type="PANTHER" id="PTHR40465">
    <property type="entry name" value="CHROMOSOME 1, WHOLE GENOME SHOTGUN SEQUENCE"/>
    <property type="match status" value="1"/>
</dbReference>
<evidence type="ECO:0000256" key="1">
    <source>
        <dbReference type="SAM" id="Phobius"/>
    </source>
</evidence>